<evidence type="ECO:0000256" key="1">
    <source>
        <dbReference type="ARBA" id="ARBA00008779"/>
    </source>
</evidence>
<feature type="domain" description="Sulfatase N-terminal" evidence="4">
    <location>
        <begin position="7"/>
        <end position="114"/>
    </location>
</feature>
<keyword evidence="2" id="KW-0479">Metal-binding</keyword>
<comment type="caution">
    <text evidence="5">The sequence shown here is derived from an EMBL/GenBank/DDBJ whole genome shotgun (WGS) entry which is preliminary data.</text>
</comment>
<dbReference type="GO" id="GO:0046872">
    <property type="term" value="F:metal ion binding"/>
    <property type="evidence" value="ECO:0007669"/>
    <property type="project" value="UniProtKB-KW"/>
</dbReference>
<keyword evidence="6" id="KW-1185">Reference proteome</keyword>
<dbReference type="VEuPathDB" id="FungiDB:AJ78_06663"/>
<dbReference type="Proteomes" id="UP000182235">
    <property type="component" value="Unassembled WGS sequence"/>
</dbReference>
<dbReference type="PROSITE" id="PS00523">
    <property type="entry name" value="SULFATASE_1"/>
    <property type="match status" value="1"/>
</dbReference>
<name>A0A1J9PA14_9EURO</name>
<dbReference type="Pfam" id="PF00884">
    <property type="entry name" value="Sulfatase"/>
    <property type="match status" value="1"/>
</dbReference>
<dbReference type="AlphaFoldDB" id="A0A1J9PA14"/>
<dbReference type="InterPro" id="IPR000917">
    <property type="entry name" value="Sulfatase_N"/>
</dbReference>
<dbReference type="InterPro" id="IPR024607">
    <property type="entry name" value="Sulfatase_CS"/>
</dbReference>
<gene>
    <name evidence="5" type="ORF">AJ78_06663</name>
</gene>
<evidence type="ECO:0000259" key="4">
    <source>
        <dbReference type="Pfam" id="PF00884"/>
    </source>
</evidence>
<dbReference type="InterPro" id="IPR017850">
    <property type="entry name" value="Alkaline_phosphatase_core_sf"/>
</dbReference>
<dbReference type="PROSITE" id="PS00149">
    <property type="entry name" value="SULFATASE_2"/>
    <property type="match status" value="1"/>
</dbReference>
<evidence type="ECO:0000256" key="3">
    <source>
        <dbReference type="ARBA" id="ARBA00022801"/>
    </source>
</evidence>
<comment type="similarity">
    <text evidence="1">Belongs to the sulfatase family.</text>
</comment>
<proteinExistence type="inferred from homology"/>
<keyword evidence="3" id="KW-0378">Hydrolase</keyword>
<evidence type="ECO:0000313" key="6">
    <source>
        <dbReference type="Proteomes" id="UP000182235"/>
    </source>
</evidence>
<dbReference type="GO" id="GO:0008484">
    <property type="term" value="F:sulfuric ester hydrolase activity"/>
    <property type="evidence" value="ECO:0007669"/>
    <property type="project" value="TreeGrafter"/>
</dbReference>
<evidence type="ECO:0000256" key="2">
    <source>
        <dbReference type="ARBA" id="ARBA00022723"/>
    </source>
</evidence>
<dbReference type="SUPFAM" id="SSF53649">
    <property type="entry name" value="Alkaline phosphatase-like"/>
    <property type="match status" value="1"/>
</dbReference>
<organism evidence="5 6">
    <name type="scientific">Emergomyces pasteurianus Ep9510</name>
    <dbReference type="NCBI Taxonomy" id="1447872"/>
    <lineage>
        <taxon>Eukaryota</taxon>
        <taxon>Fungi</taxon>
        <taxon>Dikarya</taxon>
        <taxon>Ascomycota</taxon>
        <taxon>Pezizomycotina</taxon>
        <taxon>Eurotiomycetes</taxon>
        <taxon>Eurotiomycetidae</taxon>
        <taxon>Onygenales</taxon>
        <taxon>Ajellomycetaceae</taxon>
        <taxon>Emergomyces</taxon>
    </lineage>
</organism>
<sequence>MADLKKPNILYIMADQMAAPLLSLYDKNSPIKTPNLDRLAREGVCFESAYCNSPLCAPSRFTMVTGQLPSKIGGYDNASDLPADTPTYAHYLRKEGYHTALAGKMHFAGPDQLHGYEQRLTSDIYPGDYGWTVNWDEPIINGSKIRRSVRIGTMTCPL</sequence>
<dbReference type="STRING" id="1447872.A0A1J9PA14"/>
<dbReference type="OrthoDB" id="96314at2759"/>
<dbReference type="GO" id="GO:0005737">
    <property type="term" value="C:cytoplasm"/>
    <property type="evidence" value="ECO:0007669"/>
    <property type="project" value="TreeGrafter"/>
</dbReference>
<reference evidence="5 6" key="1">
    <citation type="submission" date="2015-07" db="EMBL/GenBank/DDBJ databases">
        <title>Emmonsia species relationships and genome sequence.</title>
        <authorList>
            <consortium name="The Broad Institute Genomics Platform"/>
            <person name="Cuomo C.A."/>
            <person name="Munoz J.F."/>
            <person name="Imamovic A."/>
            <person name="Priest M.E."/>
            <person name="Young S."/>
            <person name="Clay O.K."/>
            <person name="McEwen J.G."/>
        </authorList>
    </citation>
    <scope>NUCLEOTIDE SEQUENCE [LARGE SCALE GENOMIC DNA]</scope>
    <source>
        <strain evidence="5 6">UAMH 9510</strain>
    </source>
</reference>
<dbReference type="PANTHER" id="PTHR45953">
    <property type="entry name" value="IDURONATE 2-SULFATASE"/>
    <property type="match status" value="1"/>
</dbReference>
<evidence type="ECO:0000313" key="5">
    <source>
        <dbReference type="EMBL" id="OJD12786.1"/>
    </source>
</evidence>
<dbReference type="Gene3D" id="3.40.720.10">
    <property type="entry name" value="Alkaline Phosphatase, subunit A"/>
    <property type="match status" value="1"/>
</dbReference>
<protein>
    <submittedName>
        <fullName evidence="5">Choline-sulfatase</fullName>
    </submittedName>
</protein>
<dbReference type="PANTHER" id="PTHR45953:SF1">
    <property type="entry name" value="IDURONATE 2-SULFATASE"/>
    <property type="match status" value="1"/>
</dbReference>
<dbReference type="EMBL" id="LGRN01000365">
    <property type="protein sequence ID" value="OJD12786.1"/>
    <property type="molecule type" value="Genomic_DNA"/>
</dbReference>
<accession>A0A1J9PA14</accession>